<sequence>MALAYRLLSRSRQLSVVPVVIPQEHLATVRSFAKDAAPPALPRLKGDEMLKNIFYEVKNKFDTALGILSKEKITIDPDDSTAVSQYAKVMRTIREKADLFSDSQRIKYTIEQRTQDIPDARTYLLALQEIRIKSGLLDELGAEAMMIEALDKVENEIKKPLLRSDKKNMALLQAEFDKVNKKLGIRKEDLPKYEADLEIKIAKAELHELKKDAVEAMETQLKRAEFKDEKMPDVRSLDIRNFL</sequence>
<accession>A0A2I0XBU5</accession>
<evidence type="ECO:0000313" key="3">
    <source>
        <dbReference type="Proteomes" id="UP000233837"/>
    </source>
</evidence>
<reference evidence="2 3" key="2">
    <citation type="journal article" date="2017" name="Nature">
        <title>The Apostasia genome and the evolution of orchids.</title>
        <authorList>
            <person name="Zhang G.Q."/>
            <person name="Liu K.W."/>
            <person name="Li Z."/>
            <person name="Lohaus R."/>
            <person name="Hsiao Y.Y."/>
            <person name="Niu S.C."/>
            <person name="Wang J.Y."/>
            <person name="Lin Y.C."/>
            <person name="Xu Q."/>
            <person name="Chen L.J."/>
            <person name="Yoshida K."/>
            <person name="Fujiwara S."/>
            <person name="Wang Z.W."/>
            <person name="Zhang Y.Q."/>
            <person name="Mitsuda N."/>
            <person name="Wang M."/>
            <person name="Liu G.H."/>
            <person name="Pecoraro L."/>
            <person name="Huang H.X."/>
            <person name="Xiao X.J."/>
            <person name="Lin M."/>
            <person name="Wu X.Y."/>
            <person name="Wu W.L."/>
            <person name="Chen Y.Y."/>
            <person name="Chang S.B."/>
            <person name="Sakamoto S."/>
            <person name="Ohme-Takagi M."/>
            <person name="Yagi M."/>
            <person name="Zeng S.J."/>
            <person name="Shen C.Y."/>
            <person name="Yeh C.M."/>
            <person name="Luo Y.B."/>
            <person name="Tsai W.C."/>
            <person name="Van de Peer Y."/>
            <person name="Liu Z.J."/>
        </authorList>
    </citation>
    <scope>NUCLEOTIDE SEQUENCE [LARGE SCALE GENOMIC DNA]</scope>
    <source>
        <tissue evidence="2">The whole plant</tissue>
    </source>
</reference>
<proteinExistence type="predicted"/>
<dbReference type="STRING" id="906689.A0A2I0XBU5"/>
<keyword evidence="3" id="KW-1185">Reference proteome</keyword>
<dbReference type="PANTHER" id="PTHR36013:SF2">
    <property type="entry name" value="ATP SYNTHASE 24 KDA SUBUNIT, MITOCHONDRIAL-RELATED"/>
    <property type="match status" value="1"/>
</dbReference>
<feature type="coiled-coil region" evidence="1">
    <location>
        <begin position="192"/>
        <end position="219"/>
    </location>
</feature>
<dbReference type="OrthoDB" id="508070at2759"/>
<dbReference type="GO" id="GO:0009555">
    <property type="term" value="P:pollen development"/>
    <property type="evidence" value="ECO:0007669"/>
    <property type="project" value="InterPro"/>
</dbReference>
<keyword evidence="1" id="KW-0175">Coiled coil</keyword>
<name>A0A2I0XBU5_9ASPA</name>
<evidence type="ECO:0000256" key="1">
    <source>
        <dbReference type="SAM" id="Coils"/>
    </source>
</evidence>
<dbReference type="AlphaFoldDB" id="A0A2I0XBU5"/>
<dbReference type="EMBL" id="KZ501977">
    <property type="protein sequence ID" value="PKU85366.1"/>
    <property type="molecule type" value="Genomic_DNA"/>
</dbReference>
<gene>
    <name evidence="2" type="ORF">MA16_Dca003105</name>
</gene>
<dbReference type="InterPro" id="IPR031432">
    <property type="entry name" value="MGP1"/>
</dbReference>
<dbReference type="Pfam" id="PF15704">
    <property type="entry name" value="Mt_ATP_synt"/>
    <property type="match status" value="1"/>
</dbReference>
<protein>
    <submittedName>
        <fullName evidence="2">Putative ATP synthase 24 kDa subunit, mitochondrial</fullName>
    </submittedName>
</protein>
<organism evidence="2 3">
    <name type="scientific">Dendrobium catenatum</name>
    <dbReference type="NCBI Taxonomy" id="906689"/>
    <lineage>
        <taxon>Eukaryota</taxon>
        <taxon>Viridiplantae</taxon>
        <taxon>Streptophyta</taxon>
        <taxon>Embryophyta</taxon>
        <taxon>Tracheophyta</taxon>
        <taxon>Spermatophyta</taxon>
        <taxon>Magnoliopsida</taxon>
        <taxon>Liliopsida</taxon>
        <taxon>Asparagales</taxon>
        <taxon>Orchidaceae</taxon>
        <taxon>Epidendroideae</taxon>
        <taxon>Malaxideae</taxon>
        <taxon>Dendrobiinae</taxon>
        <taxon>Dendrobium</taxon>
    </lineage>
</organism>
<dbReference type="PANTHER" id="PTHR36013">
    <property type="entry name" value="ATP SYNTHASE 24 KDA SUBUNIT, MITOCHONDRIAL-RELATED"/>
    <property type="match status" value="1"/>
</dbReference>
<dbReference type="Proteomes" id="UP000233837">
    <property type="component" value="Unassembled WGS sequence"/>
</dbReference>
<evidence type="ECO:0000313" key="2">
    <source>
        <dbReference type="EMBL" id="PKU85366.1"/>
    </source>
</evidence>
<reference evidence="2 3" key="1">
    <citation type="journal article" date="2016" name="Sci. Rep.">
        <title>The Dendrobium catenatum Lindl. genome sequence provides insights into polysaccharide synthase, floral development and adaptive evolution.</title>
        <authorList>
            <person name="Zhang G.Q."/>
            <person name="Xu Q."/>
            <person name="Bian C."/>
            <person name="Tsai W.C."/>
            <person name="Yeh C.M."/>
            <person name="Liu K.W."/>
            <person name="Yoshida K."/>
            <person name="Zhang L.S."/>
            <person name="Chang S.B."/>
            <person name="Chen F."/>
            <person name="Shi Y."/>
            <person name="Su Y.Y."/>
            <person name="Zhang Y.Q."/>
            <person name="Chen L.J."/>
            <person name="Yin Y."/>
            <person name="Lin M."/>
            <person name="Huang H."/>
            <person name="Deng H."/>
            <person name="Wang Z.W."/>
            <person name="Zhu S.L."/>
            <person name="Zhao X."/>
            <person name="Deng C."/>
            <person name="Niu S.C."/>
            <person name="Huang J."/>
            <person name="Wang M."/>
            <person name="Liu G.H."/>
            <person name="Yang H.J."/>
            <person name="Xiao X.J."/>
            <person name="Hsiao Y.Y."/>
            <person name="Wu W.L."/>
            <person name="Chen Y.Y."/>
            <person name="Mitsuda N."/>
            <person name="Ohme-Takagi M."/>
            <person name="Luo Y.B."/>
            <person name="Van de Peer Y."/>
            <person name="Liu Z.J."/>
        </authorList>
    </citation>
    <scope>NUCLEOTIDE SEQUENCE [LARGE SCALE GENOMIC DNA]</scope>
    <source>
        <tissue evidence="2">The whole plant</tissue>
    </source>
</reference>